<evidence type="ECO:0000313" key="1">
    <source>
        <dbReference type="EMBL" id="KAF5228591.1"/>
    </source>
</evidence>
<protein>
    <submittedName>
        <fullName evidence="1">Uncharacterized protein</fullName>
    </submittedName>
</protein>
<accession>A0AAN5Z0K2</accession>
<reference evidence="1 2" key="1">
    <citation type="submission" date="2020-02" db="EMBL/GenBank/DDBJ databases">
        <title>Identification and distribution of gene clusters putatively required for synthesis of sphingolipid metabolism inhibitors in phylogenetically diverse species of the filamentous fungus Fusarium.</title>
        <authorList>
            <person name="Kim H.-S."/>
            <person name="Busman M."/>
            <person name="Brown D.W."/>
            <person name="Divon H."/>
            <person name="Uhlig S."/>
            <person name="Proctor R.H."/>
        </authorList>
    </citation>
    <scope>NUCLEOTIDE SEQUENCE [LARGE SCALE GENOMIC DNA]</scope>
    <source>
        <strain evidence="1 2">NRRL 2903</strain>
    </source>
</reference>
<sequence>MFSPVLRCFDPNIFPGMLAAFARILDVALDEMERRFREETNSRGLGMALSEAVAALDRIGNYCFTGEPRVLPTKVPETVHFVRQQASRRLRGTTNSEILKAVESWSSSASPFRVSYVPSSSSVVVIVVAFPLPPGYREILLLTDGLYLQKTGRNLQKAIRHPNAKGIPPLKCFAPSNSQWPIILGSAIRHAPQHSAVEEMWISGIANALSENHIEWVPGIWRNAILHSYIFKLLGEVSTPRPLAAPPNSFKRRALEADARLKAESELRKRPKLRREIHLGYDIPFTEVPEVIVTGFAQSISANHDEKAQAHYRLAQLILGQRIGTPECDLLLLLVLTLAASSEMPGVRVGRMADGLITVKRKNPCLFAASLVVRLLWYLQPLSFPQTKEEEDQQGILRTGEMAKKVESNVGILWLEHKGADDRLVVVLG</sequence>
<dbReference type="Proteomes" id="UP000537989">
    <property type="component" value="Unassembled WGS sequence"/>
</dbReference>
<proteinExistence type="predicted"/>
<keyword evidence="2" id="KW-1185">Reference proteome</keyword>
<gene>
    <name evidence="1" type="ORF">FAUST_10982</name>
</gene>
<evidence type="ECO:0000313" key="2">
    <source>
        <dbReference type="Proteomes" id="UP000537989"/>
    </source>
</evidence>
<dbReference type="AlphaFoldDB" id="A0AAN5Z0K2"/>
<comment type="caution">
    <text evidence="1">The sequence shown here is derived from an EMBL/GenBank/DDBJ whole genome shotgun (WGS) entry which is preliminary data.</text>
</comment>
<name>A0AAN5Z0K2_FUSAU</name>
<organism evidence="1 2">
    <name type="scientific">Fusarium austroamericanum</name>
    <dbReference type="NCBI Taxonomy" id="282268"/>
    <lineage>
        <taxon>Eukaryota</taxon>
        <taxon>Fungi</taxon>
        <taxon>Dikarya</taxon>
        <taxon>Ascomycota</taxon>
        <taxon>Pezizomycotina</taxon>
        <taxon>Sordariomycetes</taxon>
        <taxon>Hypocreomycetidae</taxon>
        <taxon>Hypocreales</taxon>
        <taxon>Nectriaceae</taxon>
        <taxon>Fusarium</taxon>
    </lineage>
</organism>
<dbReference type="EMBL" id="JAAMOD010000451">
    <property type="protein sequence ID" value="KAF5228591.1"/>
    <property type="molecule type" value="Genomic_DNA"/>
</dbReference>